<dbReference type="AlphaFoldDB" id="A0A4Z0H6P6"/>
<dbReference type="OrthoDB" id="2381181at2"/>
<dbReference type="Pfam" id="PF17881">
    <property type="entry name" value="TseB"/>
    <property type="match status" value="1"/>
</dbReference>
<gene>
    <name evidence="2" type="ORF">E4663_06080</name>
</gene>
<feature type="domain" description="Cell wall elongation regulator TseB-like" evidence="1">
    <location>
        <begin position="32"/>
        <end position="75"/>
    </location>
</feature>
<evidence type="ECO:0000259" key="1">
    <source>
        <dbReference type="Pfam" id="PF17881"/>
    </source>
</evidence>
<keyword evidence="3" id="KW-1185">Reference proteome</keyword>
<dbReference type="SUPFAM" id="SSF54403">
    <property type="entry name" value="Cystatin/monellin"/>
    <property type="match status" value="2"/>
</dbReference>
<protein>
    <recommendedName>
        <fullName evidence="1">Cell wall elongation regulator TseB-like domain-containing protein</fullName>
    </recommendedName>
</protein>
<organism evidence="2 3">
    <name type="scientific">Halobacillus salinus</name>
    <dbReference type="NCBI Taxonomy" id="192814"/>
    <lineage>
        <taxon>Bacteria</taxon>
        <taxon>Bacillati</taxon>
        <taxon>Bacillota</taxon>
        <taxon>Bacilli</taxon>
        <taxon>Bacillales</taxon>
        <taxon>Bacillaceae</taxon>
        <taxon>Halobacillus</taxon>
    </lineage>
</organism>
<dbReference type="InterPro" id="IPR046350">
    <property type="entry name" value="Cystatin_sf"/>
</dbReference>
<proteinExistence type="predicted"/>
<evidence type="ECO:0000313" key="3">
    <source>
        <dbReference type="Proteomes" id="UP000297982"/>
    </source>
</evidence>
<name>A0A4Z0H6P6_9BACI</name>
<reference evidence="2 3" key="1">
    <citation type="journal article" date="2003" name="Int. J. Syst. Evol. Microbiol.">
        <title>Halobacillus salinus sp. nov., isolated from a salt lake on the coast of the East Sea in Korea.</title>
        <authorList>
            <person name="Yoon J.H."/>
            <person name="Kang K.H."/>
            <person name="Park Y.H."/>
        </authorList>
    </citation>
    <scope>NUCLEOTIDE SEQUENCE [LARGE SCALE GENOMIC DNA]</scope>
    <source>
        <strain evidence="2 3">HSL-3</strain>
    </source>
</reference>
<comment type="caution">
    <text evidence="2">The sequence shown here is derived from an EMBL/GenBank/DDBJ whole genome shotgun (WGS) entry which is preliminary data.</text>
</comment>
<dbReference type="InterPro" id="IPR041401">
    <property type="entry name" value="TseB-like_dom"/>
</dbReference>
<evidence type="ECO:0000313" key="2">
    <source>
        <dbReference type="EMBL" id="TGB05474.1"/>
    </source>
</evidence>
<dbReference type="Proteomes" id="UP000297982">
    <property type="component" value="Unassembled WGS sequence"/>
</dbReference>
<sequence>MIVLLILFFITAVMGVWLYSDAQNDKNSQDQEARTLAIQNTALSTVQNVTVYHGEETVHIVEGTEENGSEGLAFVQADQQSVLEYVKAKDVLSMDGMKSQWRSSCESCNFKKVQYAFEEGEPVFELTYIDEQNRYVFDYFTLTGESFDQRFAFKQNN</sequence>
<accession>A0A4Z0H6P6</accession>
<dbReference type="Gene3D" id="3.10.450.40">
    <property type="match status" value="2"/>
</dbReference>
<dbReference type="STRING" id="192814.GCA_900166575_01619"/>
<dbReference type="EMBL" id="SRJC01000001">
    <property type="protein sequence ID" value="TGB05474.1"/>
    <property type="molecule type" value="Genomic_DNA"/>
</dbReference>